<dbReference type="SFLD" id="SFLDG01100">
    <property type="entry name" value="methyltransferase_(Class_D)"/>
    <property type="match status" value="1"/>
</dbReference>
<evidence type="ECO:0000256" key="2">
    <source>
        <dbReference type="ARBA" id="ARBA00022691"/>
    </source>
</evidence>
<dbReference type="PROSITE" id="PS51918">
    <property type="entry name" value="RADICAL_SAM"/>
    <property type="match status" value="1"/>
</dbReference>
<dbReference type="InterPro" id="IPR056488">
    <property type="entry name" value="Zn_ribbon_HMPTM"/>
</dbReference>
<dbReference type="InterPro" id="IPR034474">
    <property type="entry name" value="Methyltransferase_Class_D"/>
</dbReference>
<feature type="compositionally biased region" description="Gly residues" evidence="6">
    <location>
        <begin position="466"/>
        <end position="492"/>
    </location>
</feature>
<name>B8DJZ8_NITV9</name>
<evidence type="ECO:0000256" key="1">
    <source>
        <dbReference type="ARBA" id="ARBA00001966"/>
    </source>
</evidence>
<evidence type="ECO:0000313" key="8">
    <source>
        <dbReference type="EMBL" id="ACL07594.1"/>
    </source>
</evidence>
<dbReference type="SUPFAM" id="SSF102114">
    <property type="entry name" value="Radical SAM enzymes"/>
    <property type="match status" value="1"/>
</dbReference>
<organism evidence="8">
    <name type="scientific">Nitratidesulfovibrio vulgaris (strain DSM 19637 / Miyazaki F)</name>
    <name type="common">Desulfovibrio vulgaris</name>
    <dbReference type="NCBI Taxonomy" id="883"/>
    <lineage>
        <taxon>Bacteria</taxon>
        <taxon>Pseudomonadati</taxon>
        <taxon>Thermodesulfobacteriota</taxon>
        <taxon>Desulfovibrionia</taxon>
        <taxon>Desulfovibrionales</taxon>
        <taxon>Desulfovibrionaceae</taxon>
        <taxon>Nitratidesulfovibrio</taxon>
    </lineage>
</organism>
<dbReference type="PANTHER" id="PTHR43306">
    <property type="entry name" value="7,8-DIHYDRO-6-HYDROXYMETHYLPTERIN DIMETHYLTRANSFERASE"/>
    <property type="match status" value="1"/>
</dbReference>
<dbReference type="GO" id="GO:0046872">
    <property type="term" value="F:metal ion binding"/>
    <property type="evidence" value="ECO:0007669"/>
    <property type="project" value="UniProtKB-KW"/>
</dbReference>
<dbReference type="GO" id="GO:0003824">
    <property type="term" value="F:catalytic activity"/>
    <property type="evidence" value="ECO:0007669"/>
    <property type="project" value="InterPro"/>
</dbReference>
<dbReference type="EMBL" id="CP001197">
    <property type="protein sequence ID" value="ACL07594.1"/>
    <property type="molecule type" value="Genomic_DNA"/>
</dbReference>
<comment type="cofactor">
    <cofactor evidence="1">
        <name>[4Fe-4S] cluster</name>
        <dbReference type="ChEBI" id="CHEBI:49883"/>
    </cofactor>
</comment>
<evidence type="ECO:0000256" key="6">
    <source>
        <dbReference type="SAM" id="MobiDB-lite"/>
    </source>
</evidence>
<dbReference type="HOGENOM" id="CLU_023791_0_0_7"/>
<feature type="domain" description="Radical SAM core" evidence="7">
    <location>
        <begin position="112"/>
        <end position="362"/>
    </location>
</feature>
<dbReference type="STRING" id="883.DvMF_0637"/>
<keyword evidence="4" id="KW-0408">Iron</keyword>
<dbReference type="Pfam" id="PF04055">
    <property type="entry name" value="Radical_SAM"/>
    <property type="match status" value="1"/>
</dbReference>
<dbReference type="SFLD" id="SFLDS00029">
    <property type="entry name" value="Radical_SAM"/>
    <property type="match status" value="1"/>
</dbReference>
<accession>B8DJZ8</accession>
<sequence length="588" mass="59855">MAGRGSFSVDCGCSVAGQAGGEAGATAHRRVLARTASVCPVCLGPAPAERVAVGDVVLLVKRCPEHGEFSAPVWRGEPAFTGWVRPKIPTARRGPGTERVLGCPNDCGLCPDHGQHTCTLLIEVTQRCNLRCPVCFASAGQSGGLGGGPDGARGDERHEGDARASLPGGDPTLGELVARLAVLRPRAGDANIQLSGGEPTLRDDLPQLVTAVRGLGYPFVQLNTNGMRLAREAGYAARLAAAGLDSVFLQFDGPDDAATARLRGLPLHADKVRAVEACAAAGLGVVLVCTVARGVNDHCLGDIVRFGLARVPVVRGAHFQPVSFFGRYEGFGAPGGAEDGGPAGSSADADGLREAARITLPEVMRAVCEQTGGLIPLSHLHPPGCEHAQCSFSGTFMAHEDGRLEPAGGACCGTGGNGGNGGSGGKGTPFGGMAPAPIPAALGAERARTFVRRQWRAPDPAAAGDGPVGQVGQGGQDGPDRPGGQGGTGRTDGGVLATPPRDDFERFLARAGRRFSVSGMAFQDAWTLDAERLRGCCIHVAAPDGRMVPFCAWNLTSVNGTPLHRNGAPTRTGVAGGGGIGSGEGEGA</sequence>
<dbReference type="PANTHER" id="PTHR43306:SF1">
    <property type="entry name" value="7,8-DIHYDRO-6-HYDROXYMETHYLPTERIN DIMETHYLTRANSFERASE"/>
    <property type="match status" value="1"/>
</dbReference>
<reference evidence="8" key="1">
    <citation type="submission" date="2008-10" db="EMBL/GenBank/DDBJ databases">
        <title>Complete sequence of Desulfovibrio vulgaris str. 'Miyazaki F'.</title>
        <authorList>
            <person name="Lucas S."/>
            <person name="Copeland A."/>
            <person name="Lapidus A."/>
            <person name="Glavina del Rio T."/>
            <person name="Dalin E."/>
            <person name="Tice H."/>
            <person name="Bruce D."/>
            <person name="Goodwin L."/>
            <person name="Pitluck S."/>
            <person name="Sims D."/>
            <person name="Brettin T."/>
            <person name="Detter J.C."/>
            <person name="Han C."/>
            <person name="Larimer F."/>
            <person name="Land M."/>
            <person name="Hauser L."/>
            <person name="Kyrpides N."/>
            <person name="Mikhailova N."/>
            <person name="Hazen T.C."/>
            <person name="Richardson P."/>
        </authorList>
    </citation>
    <scope>NUCLEOTIDE SEQUENCE</scope>
    <source>
        <strain evidence="8">Miyazaki F</strain>
    </source>
</reference>
<dbReference type="KEGG" id="dvm:DvMF_0637"/>
<feature type="region of interest" description="Disordered" evidence="6">
    <location>
        <begin position="458"/>
        <end position="500"/>
    </location>
</feature>
<feature type="region of interest" description="Disordered" evidence="6">
    <location>
        <begin position="144"/>
        <end position="169"/>
    </location>
</feature>
<protein>
    <submittedName>
        <fullName evidence="8">Radical SAM domain protein</fullName>
    </submittedName>
</protein>
<keyword evidence="3" id="KW-0479">Metal-binding</keyword>
<feature type="region of interest" description="Disordered" evidence="6">
    <location>
        <begin position="564"/>
        <end position="588"/>
    </location>
</feature>
<evidence type="ECO:0000256" key="3">
    <source>
        <dbReference type="ARBA" id="ARBA00022723"/>
    </source>
</evidence>
<dbReference type="InterPro" id="IPR007197">
    <property type="entry name" value="rSAM"/>
</dbReference>
<dbReference type="GO" id="GO:0051536">
    <property type="term" value="F:iron-sulfur cluster binding"/>
    <property type="evidence" value="ECO:0007669"/>
    <property type="project" value="UniProtKB-KW"/>
</dbReference>
<dbReference type="CDD" id="cd01335">
    <property type="entry name" value="Radical_SAM"/>
    <property type="match status" value="1"/>
</dbReference>
<dbReference type="eggNOG" id="COG1964">
    <property type="taxonomic scope" value="Bacteria"/>
</dbReference>
<evidence type="ECO:0000256" key="4">
    <source>
        <dbReference type="ARBA" id="ARBA00023004"/>
    </source>
</evidence>
<gene>
    <name evidence="8" type="ordered locus">DvMF_0637</name>
</gene>
<keyword evidence="5" id="KW-0411">Iron-sulfur</keyword>
<dbReference type="SFLD" id="SFLDG01067">
    <property type="entry name" value="SPASM/twitch_domain_containing"/>
    <property type="match status" value="1"/>
</dbReference>
<dbReference type="AlphaFoldDB" id="B8DJZ8"/>
<evidence type="ECO:0000256" key="5">
    <source>
        <dbReference type="ARBA" id="ARBA00023014"/>
    </source>
</evidence>
<feature type="compositionally biased region" description="Basic and acidic residues" evidence="6">
    <location>
        <begin position="152"/>
        <end position="162"/>
    </location>
</feature>
<proteinExistence type="predicted"/>
<dbReference type="InterPro" id="IPR013785">
    <property type="entry name" value="Aldolase_TIM"/>
</dbReference>
<dbReference type="InterPro" id="IPR058240">
    <property type="entry name" value="rSAM_sf"/>
</dbReference>
<dbReference type="Gene3D" id="3.20.20.70">
    <property type="entry name" value="Aldolase class I"/>
    <property type="match status" value="1"/>
</dbReference>
<evidence type="ECO:0000259" key="7">
    <source>
        <dbReference type="PROSITE" id="PS51918"/>
    </source>
</evidence>
<feature type="compositionally biased region" description="Gly residues" evidence="6">
    <location>
        <begin position="574"/>
        <end position="588"/>
    </location>
</feature>
<keyword evidence="2" id="KW-0949">S-adenosyl-L-methionine</keyword>
<dbReference type="Pfam" id="PF23545">
    <property type="entry name" value="Zn_ribbon_HMPTM"/>
    <property type="match status" value="1"/>
</dbReference>
<dbReference type="OrthoDB" id="9782387at2"/>